<protein>
    <submittedName>
        <fullName evidence="1">Uncharacterized protein</fullName>
    </submittedName>
</protein>
<evidence type="ECO:0000313" key="2">
    <source>
        <dbReference type="Proteomes" id="UP001234989"/>
    </source>
</evidence>
<keyword evidence="2" id="KW-1185">Reference proteome</keyword>
<organism evidence="1 2">
    <name type="scientific">Solanum verrucosum</name>
    <dbReference type="NCBI Taxonomy" id="315347"/>
    <lineage>
        <taxon>Eukaryota</taxon>
        <taxon>Viridiplantae</taxon>
        <taxon>Streptophyta</taxon>
        <taxon>Embryophyta</taxon>
        <taxon>Tracheophyta</taxon>
        <taxon>Spermatophyta</taxon>
        <taxon>Magnoliopsida</taxon>
        <taxon>eudicotyledons</taxon>
        <taxon>Gunneridae</taxon>
        <taxon>Pentapetalae</taxon>
        <taxon>asterids</taxon>
        <taxon>lamiids</taxon>
        <taxon>Solanales</taxon>
        <taxon>Solanaceae</taxon>
        <taxon>Solanoideae</taxon>
        <taxon>Solaneae</taxon>
        <taxon>Solanum</taxon>
    </lineage>
</organism>
<accession>A0AAF1A081</accession>
<reference evidence="1" key="1">
    <citation type="submission" date="2023-08" db="EMBL/GenBank/DDBJ databases">
        <title>A de novo genome assembly of Solanum verrucosum Schlechtendal, a Mexican diploid species geographically isolated from the other diploid A-genome species in potato relatives.</title>
        <authorList>
            <person name="Hosaka K."/>
        </authorList>
    </citation>
    <scope>NUCLEOTIDE SEQUENCE</scope>
    <source>
        <tissue evidence="1">Young leaves</tissue>
    </source>
</reference>
<name>A0AAF1A081_SOLVR</name>
<dbReference type="AlphaFoldDB" id="A0AAF1A081"/>
<proteinExistence type="predicted"/>
<dbReference type="EMBL" id="CP133623">
    <property type="protein sequence ID" value="WMV59402.1"/>
    <property type="molecule type" value="Genomic_DNA"/>
</dbReference>
<dbReference type="Proteomes" id="UP001234989">
    <property type="component" value="Chromosome 12"/>
</dbReference>
<sequence length="46" mass="5076">MSKSYNLGGVGNISPRDFKPCQDLLLTPPVLGIMAVQKWPKLTFLT</sequence>
<evidence type="ECO:0000313" key="1">
    <source>
        <dbReference type="EMBL" id="WMV59402.1"/>
    </source>
</evidence>
<gene>
    <name evidence="1" type="ORF">MTR67_052787</name>
</gene>